<accession>A0ABT2HT09</accession>
<dbReference type="InterPro" id="IPR004518">
    <property type="entry name" value="MazG-like_dom"/>
</dbReference>
<protein>
    <recommendedName>
        <fullName evidence="1">NTP pyrophosphohydrolase MazG-like domain-containing protein</fullName>
    </recommendedName>
</protein>
<dbReference type="RefSeq" id="WP_049897787.1">
    <property type="nucleotide sequence ID" value="NZ_CABKSP010000006.1"/>
</dbReference>
<feature type="domain" description="NTP pyrophosphohydrolase MazG-like" evidence="1">
    <location>
        <begin position="41"/>
        <end position="114"/>
    </location>
</feature>
<evidence type="ECO:0000313" key="3">
    <source>
        <dbReference type="Proteomes" id="UP001205046"/>
    </source>
</evidence>
<name>A0ABT2HT09_9MICC</name>
<keyword evidence="3" id="KW-1185">Reference proteome</keyword>
<comment type="caution">
    <text evidence="2">The sequence shown here is derived from an EMBL/GenBank/DDBJ whole genome shotgun (WGS) entry which is preliminary data.</text>
</comment>
<proteinExistence type="predicted"/>
<evidence type="ECO:0000259" key="1">
    <source>
        <dbReference type="Pfam" id="PF03819"/>
    </source>
</evidence>
<dbReference type="PANTHER" id="PTHR30522:SF0">
    <property type="entry name" value="NUCLEOSIDE TRIPHOSPHATE PYROPHOSPHOHYDROLASE"/>
    <property type="match status" value="1"/>
</dbReference>
<reference evidence="2 3" key="1">
    <citation type="submission" date="2022-04" db="EMBL/GenBank/DDBJ databases">
        <title>Human microbiome associated bacterial genomes.</title>
        <authorList>
            <person name="Sandstrom S."/>
            <person name="Salamzade R."/>
            <person name="Kalan L.R."/>
        </authorList>
    </citation>
    <scope>NUCLEOTIDE SEQUENCE [LARGE SCALE GENOMIC DNA]</scope>
    <source>
        <strain evidence="3">p3-SID767</strain>
    </source>
</reference>
<dbReference type="InterPro" id="IPR011551">
    <property type="entry name" value="NTP_PyrPHydrolase_MazG"/>
</dbReference>
<evidence type="ECO:0000313" key="2">
    <source>
        <dbReference type="EMBL" id="MCT1607837.1"/>
    </source>
</evidence>
<dbReference type="Proteomes" id="UP001205046">
    <property type="component" value="Unassembled WGS sequence"/>
</dbReference>
<dbReference type="InterPro" id="IPR048015">
    <property type="entry name" value="NTP-PPase_MazG-like_N"/>
</dbReference>
<dbReference type="PANTHER" id="PTHR30522">
    <property type="entry name" value="NUCLEOSIDE TRIPHOSPHATE PYROPHOSPHOHYDROLASE"/>
    <property type="match status" value="1"/>
</dbReference>
<dbReference type="Pfam" id="PF03819">
    <property type="entry name" value="MazG"/>
    <property type="match status" value="1"/>
</dbReference>
<gene>
    <name evidence="2" type="ORF">M3B43_11020</name>
</gene>
<dbReference type="SUPFAM" id="SSF101386">
    <property type="entry name" value="all-alpha NTP pyrophosphatases"/>
    <property type="match status" value="1"/>
</dbReference>
<dbReference type="Gene3D" id="1.10.287.1080">
    <property type="entry name" value="MazG-like"/>
    <property type="match status" value="1"/>
</dbReference>
<organism evidence="2 3">
    <name type="scientific">Nesterenkonia massiliensis</name>
    <dbReference type="NCBI Taxonomy" id="1232429"/>
    <lineage>
        <taxon>Bacteria</taxon>
        <taxon>Bacillati</taxon>
        <taxon>Actinomycetota</taxon>
        <taxon>Actinomycetes</taxon>
        <taxon>Micrococcales</taxon>
        <taxon>Micrococcaceae</taxon>
        <taxon>Nesterenkonia</taxon>
    </lineage>
</organism>
<dbReference type="EMBL" id="JALXMO010000043">
    <property type="protein sequence ID" value="MCT1607837.1"/>
    <property type="molecule type" value="Genomic_DNA"/>
</dbReference>
<sequence length="164" mass="17928">MSAQPSEPSSQDQQAPQDQFQRLKWVIAALREYCPWTQQLTHESLTEYLVEESQEVLEEIAAGNTGDSLRKELGDVLMQVALHAAIASERGDFDLDDVAEAIGSKLIRRSPHVFTPEGSLNPTDATVEEIDAAWDRIKAEEKAAEKAAAEQAALRRTGPAEGAA</sequence>
<dbReference type="CDD" id="cd11528">
    <property type="entry name" value="NTP-PPase_MazG_Nterm"/>
    <property type="match status" value="1"/>
</dbReference>